<dbReference type="EMBL" id="VEVO01000018">
    <property type="protein sequence ID" value="KAF0027926.1"/>
    <property type="molecule type" value="Genomic_DNA"/>
</dbReference>
<accession>A0A6A4RYI2</accession>
<reference evidence="2 3" key="1">
    <citation type="submission" date="2019-06" db="EMBL/GenBank/DDBJ databases">
        <title>Draft genomes of female and male turbot (Scophthalmus maximus).</title>
        <authorList>
            <person name="Xu H."/>
            <person name="Xu X.-W."/>
            <person name="Shao C."/>
            <person name="Chen S."/>
        </authorList>
    </citation>
    <scope>NUCLEOTIDE SEQUENCE [LARGE SCALE GENOMIC DNA]</scope>
    <source>
        <strain evidence="2">Ysfricsl-2016a</strain>
        <tissue evidence="2">Blood</tissue>
    </source>
</reference>
<comment type="caution">
    <text evidence="2">The sequence shown here is derived from an EMBL/GenBank/DDBJ whole genome shotgun (WGS) entry which is preliminary data.</text>
</comment>
<name>A0A6A4RYI2_SCOMX</name>
<evidence type="ECO:0000256" key="1">
    <source>
        <dbReference type="SAM" id="MobiDB-lite"/>
    </source>
</evidence>
<evidence type="ECO:0000313" key="2">
    <source>
        <dbReference type="EMBL" id="KAF0027926.1"/>
    </source>
</evidence>
<feature type="region of interest" description="Disordered" evidence="1">
    <location>
        <begin position="20"/>
        <end position="48"/>
    </location>
</feature>
<organism evidence="2 3">
    <name type="scientific">Scophthalmus maximus</name>
    <name type="common">Turbot</name>
    <name type="synonym">Psetta maxima</name>
    <dbReference type="NCBI Taxonomy" id="52904"/>
    <lineage>
        <taxon>Eukaryota</taxon>
        <taxon>Metazoa</taxon>
        <taxon>Chordata</taxon>
        <taxon>Craniata</taxon>
        <taxon>Vertebrata</taxon>
        <taxon>Euteleostomi</taxon>
        <taxon>Actinopterygii</taxon>
        <taxon>Neopterygii</taxon>
        <taxon>Teleostei</taxon>
        <taxon>Neoteleostei</taxon>
        <taxon>Acanthomorphata</taxon>
        <taxon>Carangaria</taxon>
        <taxon>Pleuronectiformes</taxon>
        <taxon>Pleuronectoidei</taxon>
        <taxon>Scophthalmidae</taxon>
        <taxon>Scophthalmus</taxon>
    </lineage>
</organism>
<proteinExistence type="predicted"/>
<evidence type="ECO:0000313" key="3">
    <source>
        <dbReference type="Proteomes" id="UP000438429"/>
    </source>
</evidence>
<dbReference type="Proteomes" id="UP000438429">
    <property type="component" value="Unassembled WGS sequence"/>
</dbReference>
<feature type="compositionally biased region" description="Basic and acidic residues" evidence="1">
    <location>
        <begin position="20"/>
        <end position="35"/>
    </location>
</feature>
<protein>
    <submittedName>
        <fullName evidence="2">Uncharacterized protein</fullName>
    </submittedName>
</protein>
<dbReference type="AlphaFoldDB" id="A0A6A4RYI2"/>
<gene>
    <name evidence="2" type="ORF">F2P81_020667</name>
</gene>
<sequence>MTALRLTWVHLGGAPLRREAGAPLRREAGAPRRLEAGPCRQKSGAEDGDHCLNGVRGGLRIPTGDREDRCRAGGVIPTTG</sequence>